<dbReference type="STRING" id="1561998.A0A1I7T725"/>
<dbReference type="WBParaSite" id="Csp11.Scaffold525.g3042.t1">
    <property type="protein sequence ID" value="Csp11.Scaffold525.g3042.t1"/>
    <property type="gene ID" value="Csp11.Scaffold525.g3042"/>
</dbReference>
<dbReference type="AlphaFoldDB" id="A0A1I7T725"/>
<dbReference type="Proteomes" id="UP000095282">
    <property type="component" value="Unplaced"/>
</dbReference>
<protein>
    <submittedName>
        <fullName evidence="2">Methyltransf_21 domain-containing protein</fullName>
    </submittedName>
</protein>
<dbReference type="PANTHER" id="PTHR22989:SF15">
    <property type="entry name" value="METHYLTRANSFERASE FKBM DOMAIN-CONTAINING PROTEIN"/>
    <property type="match status" value="1"/>
</dbReference>
<dbReference type="eggNOG" id="ENOG502TGHG">
    <property type="taxonomic scope" value="Eukaryota"/>
</dbReference>
<keyword evidence="1" id="KW-1185">Reference proteome</keyword>
<organism evidence="1 2">
    <name type="scientific">Caenorhabditis tropicalis</name>
    <dbReference type="NCBI Taxonomy" id="1561998"/>
    <lineage>
        <taxon>Eukaryota</taxon>
        <taxon>Metazoa</taxon>
        <taxon>Ecdysozoa</taxon>
        <taxon>Nematoda</taxon>
        <taxon>Chromadorea</taxon>
        <taxon>Rhabditida</taxon>
        <taxon>Rhabditina</taxon>
        <taxon>Rhabditomorpha</taxon>
        <taxon>Rhabditoidea</taxon>
        <taxon>Rhabditidae</taxon>
        <taxon>Peloderinae</taxon>
        <taxon>Caenorhabditis</taxon>
    </lineage>
</organism>
<sequence>MEPLLYNLIILKEDYKDWVEAEQDEIDLKSVFKRFSTNHIFYKWHTCISENLLWIEDAEKFWDEFMFASQKCDLRANVNQIGIVTLKNYDEQKHVVFPKIYNFGPHNLFSIGIGRDIQAERQFRRKMRKLGNNVTFYGADPVSYINDDLYSRIGTYFPLALGAQSGISSAMVMIEDGGYRPKSMIHVDILYFFKNLLNVTIHKHQDYPERKTEFMVFVKRIIEEKRFGIFGGDQYIHNRMFLFNFESKYCIRKFLNKFA</sequence>
<evidence type="ECO:0000313" key="2">
    <source>
        <dbReference type="WBParaSite" id="Csp11.Scaffold525.g3042.t1"/>
    </source>
</evidence>
<name>A0A1I7T725_9PELO</name>
<dbReference type="PANTHER" id="PTHR22989">
    <property type="entry name" value="UNCHARACTERIZED DUF13 C.ELEGANS"/>
    <property type="match status" value="1"/>
</dbReference>
<evidence type="ECO:0000313" key="1">
    <source>
        <dbReference type="Proteomes" id="UP000095282"/>
    </source>
</evidence>
<proteinExistence type="predicted"/>
<reference evidence="2" key="1">
    <citation type="submission" date="2016-11" db="UniProtKB">
        <authorList>
            <consortium name="WormBaseParasite"/>
        </authorList>
    </citation>
    <scope>IDENTIFICATION</scope>
</reference>
<accession>A0A1I7T725</accession>